<name>A0A2T4UDX0_9ACTN</name>
<dbReference type="Proteomes" id="UP000240739">
    <property type="component" value="Unassembled WGS sequence"/>
</dbReference>
<dbReference type="Pfam" id="PF02310">
    <property type="entry name" value="B12-binding"/>
    <property type="match status" value="1"/>
</dbReference>
<comment type="caution">
    <text evidence="2">The sequence shown here is derived from an EMBL/GenBank/DDBJ whole genome shotgun (WGS) entry which is preliminary data.</text>
</comment>
<organism evidence="2 3">
    <name type="scientific">Paraconexibacter algicola</name>
    <dbReference type="NCBI Taxonomy" id="2133960"/>
    <lineage>
        <taxon>Bacteria</taxon>
        <taxon>Bacillati</taxon>
        <taxon>Actinomycetota</taxon>
        <taxon>Thermoleophilia</taxon>
        <taxon>Solirubrobacterales</taxon>
        <taxon>Paraconexibacteraceae</taxon>
        <taxon>Paraconexibacter</taxon>
    </lineage>
</organism>
<dbReference type="RefSeq" id="WP_107570736.1">
    <property type="nucleotide sequence ID" value="NZ_PYYB01000003.1"/>
</dbReference>
<reference evidence="2 3" key="1">
    <citation type="submission" date="2018-03" db="EMBL/GenBank/DDBJ databases">
        <title>Aquarubrobacter algicola gen. nov., sp. nov., a novel actinobacterium isolated from shallow eutrophic lake during the end of cyanobacterial harmful algal blooms.</title>
        <authorList>
            <person name="Chun S.J."/>
        </authorList>
    </citation>
    <scope>NUCLEOTIDE SEQUENCE [LARGE SCALE GENOMIC DNA]</scope>
    <source>
        <strain evidence="2 3">Seoho-28</strain>
    </source>
</reference>
<evidence type="ECO:0000313" key="2">
    <source>
        <dbReference type="EMBL" id="PTL55693.1"/>
    </source>
</evidence>
<dbReference type="AlphaFoldDB" id="A0A2T4UDX0"/>
<evidence type="ECO:0000259" key="1">
    <source>
        <dbReference type="PROSITE" id="PS51332"/>
    </source>
</evidence>
<evidence type="ECO:0000313" key="3">
    <source>
        <dbReference type="Proteomes" id="UP000240739"/>
    </source>
</evidence>
<dbReference type="InterPro" id="IPR036724">
    <property type="entry name" value="Cobalamin-bd_sf"/>
</dbReference>
<accession>A0A2T4UDX0</accession>
<protein>
    <recommendedName>
        <fullName evidence="1">B12-binding domain-containing protein</fullName>
    </recommendedName>
</protein>
<dbReference type="PROSITE" id="PS51332">
    <property type="entry name" value="B12_BINDING"/>
    <property type="match status" value="1"/>
</dbReference>
<keyword evidence="3" id="KW-1185">Reference proteome</keyword>
<dbReference type="Gene3D" id="3.40.50.280">
    <property type="entry name" value="Cobalamin-binding domain"/>
    <property type="match status" value="1"/>
</dbReference>
<dbReference type="GO" id="GO:0046872">
    <property type="term" value="F:metal ion binding"/>
    <property type="evidence" value="ECO:0007669"/>
    <property type="project" value="InterPro"/>
</dbReference>
<dbReference type="SUPFAM" id="SSF52242">
    <property type="entry name" value="Cobalamin (vitamin B12)-binding domain"/>
    <property type="match status" value="1"/>
</dbReference>
<sequence length="338" mass="36314">MRVVDEEVEAFAALLGAGDRRGAIQRAVELVQDGGSLGDFVFGMLAPAHVLVCERAARQRRLTPAFQQMATDIADTVLGVAAGNARPEAERSRLVVCVTEREHQNLPARILCELLRAEGHRVAFLGRPSHTAGVTKVLEQLEADALLVSCSLPMNLPCVPQLASAAHAIGVPVIAGGNGFGVDETRGLRLGADAWAPRIADVALAVERFRAGRPALQAVEAEIAQQQELTAIRRALTEELADRVEYQCGHMLPRGPRSRSALRSDLHNLLVFLESAVLCDARILADYADWLVGRAAEQHTHPRLVPAMLGALEDRLIFDLPAVGEPLQAARAQTAMAA</sequence>
<gene>
    <name evidence="2" type="ORF">C7Y72_18860</name>
</gene>
<dbReference type="GO" id="GO:0031419">
    <property type="term" value="F:cobalamin binding"/>
    <property type="evidence" value="ECO:0007669"/>
    <property type="project" value="InterPro"/>
</dbReference>
<dbReference type="InterPro" id="IPR006158">
    <property type="entry name" value="Cobalamin-bd"/>
</dbReference>
<feature type="domain" description="B12-binding" evidence="1">
    <location>
        <begin position="91"/>
        <end position="216"/>
    </location>
</feature>
<proteinExistence type="predicted"/>
<dbReference type="EMBL" id="PYYB01000003">
    <property type="protein sequence ID" value="PTL55693.1"/>
    <property type="molecule type" value="Genomic_DNA"/>
</dbReference>
<dbReference type="OrthoDB" id="3782345at2"/>